<dbReference type="KEGG" id="bgt:106062556"/>
<proteinExistence type="predicted"/>
<dbReference type="EnsemblMetazoa" id="BGLB032818-RA">
    <property type="protein sequence ID" value="BGLB032818-PA"/>
    <property type="gene ID" value="BGLB032818"/>
</dbReference>
<protein>
    <submittedName>
        <fullName evidence="1">Uncharacterized protein</fullName>
    </submittedName>
</protein>
<dbReference type="AlphaFoldDB" id="A0A2C9LME7"/>
<accession>A0A2C9LME7</accession>
<dbReference type="EnsemblMetazoa" id="BGLB032818-RB">
    <property type="protein sequence ID" value="BGLB032818-PB"/>
    <property type="gene ID" value="BGLB032818"/>
</dbReference>
<dbReference type="VEuPathDB" id="VectorBase:BGLB032818"/>
<name>A0A2C9LME7_BIOGL</name>
<sequence length="184" mass="21531">MLAKHRNLNQLRVYVERGYEQTPITSETWLTVLGFIPDLEVSFHILFAIESEKFAEMLVPGVPLVGLDWLTRKDEDSRTWDHEEVLLIFEYMVEVFPNTLRFITLGLDDYPRKFVTLFDDILDKCLNIETLSVKAPDDRGKTFQMALAKFVTWAYERQPLSSFRELRFNDEVLLSVTGPYSSRN</sequence>
<evidence type="ECO:0000313" key="2">
    <source>
        <dbReference type="Proteomes" id="UP000076420"/>
    </source>
</evidence>
<evidence type="ECO:0000313" key="1">
    <source>
        <dbReference type="EnsemblMetazoa" id="BGLB032818-PC"/>
    </source>
</evidence>
<dbReference type="OrthoDB" id="6162902at2759"/>
<gene>
    <name evidence="1" type="primary">106062556</name>
</gene>
<dbReference type="EnsemblMetazoa" id="BGLB032818-RC">
    <property type="protein sequence ID" value="BGLB032818-PC"/>
    <property type="gene ID" value="BGLB032818"/>
</dbReference>
<reference evidence="1" key="1">
    <citation type="submission" date="2020-05" db="UniProtKB">
        <authorList>
            <consortium name="EnsemblMetazoa"/>
        </authorList>
    </citation>
    <scope>IDENTIFICATION</scope>
    <source>
        <strain evidence="1">BB02</strain>
    </source>
</reference>
<organism evidence="1 2">
    <name type="scientific">Biomphalaria glabrata</name>
    <name type="common">Bloodfluke planorb</name>
    <name type="synonym">Freshwater snail</name>
    <dbReference type="NCBI Taxonomy" id="6526"/>
    <lineage>
        <taxon>Eukaryota</taxon>
        <taxon>Metazoa</taxon>
        <taxon>Spiralia</taxon>
        <taxon>Lophotrochozoa</taxon>
        <taxon>Mollusca</taxon>
        <taxon>Gastropoda</taxon>
        <taxon>Heterobranchia</taxon>
        <taxon>Euthyneura</taxon>
        <taxon>Panpulmonata</taxon>
        <taxon>Hygrophila</taxon>
        <taxon>Lymnaeoidea</taxon>
        <taxon>Planorbidae</taxon>
        <taxon>Biomphalaria</taxon>
    </lineage>
</organism>
<dbReference type="Proteomes" id="UP000076420">
    <property type="component" value="Unassembled WGS sequence"/>
</dbReference>
<dbReference type="VEuPathDB" id="VectorBase:BGLAX_050923"/>